<keyword evidence="3" id="KW-0547">Nucleotide-binding</keyword>
<keyword evidence="11" id="KW-1185">Reference proteome</keyword>
<dbReference type="SUPFAM" id="SSF52540">
    <property type="entry name" value="P-loop containing nucleoside triphosphate hydrolases"/>
    <property type="match status" value="1"/>
</dbReference>
<evidence type="ECO:0000256" key="7">
    <source>
        <dbReference type="ARBA" id="ARBA00023306"/>
    </source>
</evidence>
<evidence type="ECO:0000256" key="2">
    <source>
        <dbReference type="ARBA" id="ARBA00022705"/>
    </source>
</evidence>
<dbReference type="InterPro" id="IPR003593">
    <property type="entry name" value="AAA+_ATPase"/>
</dbReference>
<dbReference type="GO" id="GO:0005634">
    <property type="term" value="C:nucleus"/>
    <property type="evidence" value="ECO:0007669"/>
    <property type="project" value="UniProtKB-SubCell"/>
</dbReference>
<dbReference type="GO" id="GO:0003677">
    <property type="term" value="F:DNA binding"/>
    <property type="evidence" value="ECO:0007669"/>
    <property type="project" value="UniProtKB-KW"/>
</dbReference>
<dbReference type="InterPro" id="IPR047854">
    <property type="entry name" value="RFC_lid"/>
</dbReference>
<dbReference type="Proteomes" id="UP000278143">
    <property type="component" value="Unassembled WGS sequence"/>
</dbReference>
<keyword evidence="2" id="KW-0235">DNA replication</keyword>
<dbReference type="SMART" id="SM00382">
    <property type="entry name" value="AAA"/>
    <property type="match status" value="1"/>
</dbReference>
<proteinExistence type="inferred from homology"/>
<evidence type="ECO:0000256" key="5">
    <source>
        <dbReference type="ARBA" id="ARBA00023125"/>
    </source>
</evidence>
<feature type="domain" description="AAA+ ATPase" evidence="9">
    <location>
        <begin position="76"/>
        <end position="222"/>
    </location>
</feature>
<dbReference type="OrthoDB" id="2195431at2759"/>
<keyword evidence="7" id="KW-0131">Cell cycle</keyword>
<evidence type="ECO:0000256" key="8">
    <source>
        <dbReference type="ARBA" id="ARBA00043975"/>
    </source>
</evidence>
<dbReference type="Gene3D" id="3.40.50.300">
    <property type="entry name" value="P-loop containing nucleotide triphosphate hydrolases"/>
    <property type="match status" value="1"/>
</dbReference>
<keyword evidence="4" id="KW-0067">ATP-binding</keyword>
<keyword evidence="6" id="KW-0539">Nucleus</keyword>
<organism evidence="10 11">
    <name type="scientific">Syncephalis pseudoplumigaleata</name>
    <dbReference type="NCBI Taxonomy" id="1712513"/>
    <lineage>
        <taxon>Eukaryota</taxon>
        <taxon>Fungi</taxon>
        <taxon>Fungi incertae sedis</taxon>
        <taxon>Zoopagomycota</taxon>
        <taxon>Zoopagomycotina</taxon>
        <taxon>Zoopagomycetes</taxon>
        <taxon>Zoopagales</taxon>
        <taxon>Piptocephalidaceae</taxon>
        <taxon>Syncephalis</taxon>
    </lineage>
</organism>
<evidence type="ECO:0000259" key="9">
    <source>
        <dbReference type="SMART" id="SM00382"/>
    </source>
</evidence>
<dbReference type="GO" id="GO:0005524">
    <property type="term" value="F:ATP binding"/>
    <property type="evidence" value="ECO:0007669"/>
    <property type="project" value="UniProtKB-KW"/>
</dbReference>
<dbReference type="Pfam" id="PF00004">
    <property type="entry name" value="AAA"/>
    <property type="match status" value="1"/>
</dbReference>
<evidence type="ECO:0000256" key="4">
    <source>
        <dbReference type="ARBA" id="ARBA00022840"/>
    </source>
</evidence>
<dbReference type="PANTHER" id="PTHR46765:SF1">
    <property type="entry name" value="P-LOOP CONTAINING NUCLEOSIDE TRIPHOSPHATE HYDROLASES SUPERFAMILY PROTEIN"/>
    <property type="match status" value="1"/>
</dbReference>
<evidence type="ECO:0000313" key="11">
    <source>
        <dbReference type="Proteomes" id="UP000278143"/>
    </source>
</evidence>
<dbReference type="InterPro" id="IPR027417">
    <property type="entry name" value="P-loop_NTPase"/>
</dbReference>
<protein>
    <submittedName>
        <fullName evidence="10">P-loop containing nucleoside triphosphate hydrolase protein</fullName>
    </submittedName>
</protein>
<keyword evidence="10" id="KW-0378">Hydrolase</keyword>
<dbReference type="GO" id="GO:0006260">
    <property type="term" value="P:DNA replication"/>
    <property type="evidence" value="ECO:0007669"/>
    <property type="project" value="UniProtKB-KW"/>
</dbReference>
<dbReference type="InterPro" id="IPR053016">
    <property type="entry name" value="CTF18-RFC_complex"/>
</dbReference>
<gene>
    <name evidence="10" type="ORF">SYNPS1DRAFT_16183</name>
</gene>
<name>A0A4P9YYF5_9FUNG</name>
<dbReference type="AlphaFoldDB" id="A0A4P9YYF5"/>
<accession>A0A4P9YYF5</accession>
<dbReference type="Gene3D" id="1.10.8.60">
    <property type="match status" value="1"/>
</dbReference>
<evidence type="ECO:0000256" key="1">
    <source>
        <dbReference type="ARBA" id="ARBA00004123"/>
    </source>
</evidence>
<sequence>MDNHIGREDSVLLAHAGTSASDLWVNKYAPKRFTDLVSSISINKTVLQWVKQWDYCAFGRKPSTTMPSAAGALNPADKILMLTGPPGLGKTSLAHIIARQAGYEPYEINASDDRTGTTIQDRLRTVLESHSITGPKRPSLVIIDEIDGAYGGGGDRNFIDQLVTLAETPLPSPDEGQRAAAGKRRRRAPLLRPIICICNDQYASVLKPLRHVAKIVVMEPVTSQPLLLRLKEICMREALSVENRALLYLAEATNYDLRASINTLQMLSTMTRRIDMKSIERQLMNGKDVNRPVFHVWSLLFQRPNARRSKQNQVDLFRRYTHRLVKAIQANADYERIMDGCFENYPRVRYHDHAMKKPVVIAQWFDAFERLHRSAVTASHNTELYAYLAYPAVAIHPLFAGSIHQPIVYPKTMYTAAAKQRSHEQLLSHWRNQLPIGTRRLFTLYHTRVELVPFLLRIISPEIKSINVQLIKPYERPRVHRVVSLMVSHGLFYTQERQEDGQFYYRLEP</sequence>
<reference evidence="11" key="1">
    <citation type="journal article" date="2018" name="Nat. Microbiol.">
        <title>Leveraging single-cell genomics to expand the fungal tree of life.</title>
        <authorList>
            <person name="Ahrendt S.R."/>
            <person name="Quandt C.A."/>
            <person name="Ciobanu D."/>
            <person name="Clum A."/>
            <person name="Salamov A."/>
            <person name="Andreopoulos B."/>
            <person name="Cheng J.F."/>
            <person name="Woyke T."/>
            <person name="Pelin A."/>
            <person name="Henrissat B."/>
            <person name="Reynolds N.K."/>
            <person name="Benny G.L."/>
            <person name="Smith M.E."/>
            <person name="James T.Y."/>
            <person name="Grigoriev I.V."/>
        </authorList>
    </citation>
    <scope>NUCLEOTIDE SEQUENCE [LARGE SCALE GENOMIC DNA]</scope>
    <source>
        <strain evidence="11">Benny S71-1</strain>
    </source>
</reference>
<evidence type="ECO:0000256" key="6">
    <source>
        <dbReference type="ARBA" id="ARBA00023242"/>
    </source>
</evidence>
<dbReference type="CDD" id="cd00009">
    <property type="entry name" value="AAA"/>
    <property type="match status" value="1"/>
</dbReference>
<evidence type="ECO:0000256" key="3">
    <source>
        <dbReference type="ARBA" id="ARBA00022741"/>
    </source>
</evidence>
<evidence type="ECO:0000313" key="10">
    <source>
        <dbReference type="EMBL" id="RKP25074.1"/>
    </source>
</evidence>
<dbReference type="InterPro" id="IPR003959">
    <property type="entry name" value="ATPase_AAA_core"/>
</dbReference>
<keyword evidence="5" id="KW-0238">DNA-binding</keyword>
<comment type="similarity">
    <text evidence="8">Belongs to the activator 1 small subunits family. CTF18 subfamily.</text>
</comment>
<dbReference type="PANTHER" id="PTHR46765">
    <property type="entry name" value="P-LOOP CONTAINING NUCLEOSIDE TRIPHOSPHATE HYDROLASES SUPERFAMILY PROTEIN"/>
    <property type="match status" value="1"/>
</dbReference>
<comment type="subcellular location">
    <subcellularLocation>
        <location evidence="1">Nucleus</location>
    </subcellularLocation>
</comment>
<dbReference type="EMBL" id="KZ989894">
    <property type="protein sequence ID" value="RKP25074.1"/>
    <property type="molecule type" value="Genomic_DNA"/>
</dbReference>
<dbReference type="CDD" id="cd18140">
    <property type="entry name" value="HLD_clamp_RFC"/>
    <property type="match status" value="1"/>
</dbReference>
<dbReference type="GO" id="GO:0016887">
    <property type="term" value="F:ATP hydrolysis activity"/>
    <property type="evidence" value="ECO:0007669"/>
    <property type="project" value="InterPro"/>
</dbReference>